<proteinExistence type="predicted"/>
<dbReference type="EMBL" id="GBXM01072124">
    <property type="protein sequence ID" value="JAH36453.1"/>
    <property type="molecule type" value="Transcribed_RNA"/>
</dbReference>
<organism evidence="1">
    <name type="scientific">Anguilla anguilla</name>
    <name type="common">European freshwater eel</name>
    <name type="synonym">Muraena anguilla</name>
    <dbReference type="NCBI Taxonomy" id="7936"/>
    <lineage>
        <taxon>Eukaryota</taxon>
        <taxon>Metazoa</taxon>
        <taxon>Chordata</taxon>
        <taxon>Craniata</taxon>
        <taxon>Vertebrata</taxon>
        <taxon>Euteleostomi</taxon>
        <taxon>Actinopterygii</taxon>
        <taxon>Neopterygii</taxon>
        <taxon>Teleostei</taxon>
        <taxon>Anguilliformes</taxon>
        <taxon>Anguillidae</taxon>
        <taxon>Anguilla</taxon>
    </lineage>
</organism>
<protein>
    <submittedName>
        <fullName evidence="1">Uncharacterized protein</fullName>
    </submittedName>
</protein>
<reference evidence="1" key="1">
    <citation type="submission" date="2014-11" db="EMBL/GenBank/DDBJ databases">
        <authorList>
            <person name="Amaro Gonzalez C."/>
        </authorList>
    </citation>
    <scope>NUCLEOTIDE SEQUENCE</scope>
</reference>
<dbReference type="AlphaFoldDB" id="A0A0E9S7F3"/>
<reference evidence="1" key="2">
    <citation type="journal article" date="2015" name="Fish Shellfish Immunol.">
        <title>Early steps in the European eel (Anguilla anguilla)-Vibrio vulnificus interaction in the gills: Role of the RtxA13 toxin.</title>
        <authorList>
            <person name="Callol A."/>
            <person name="Pajuelo D."/>
            <person name="Ebbesson L."/>
            <person name="Teles M."/>
            <person name="MacKenzie S."/>
            <person name="Amaro C."/>
        </authorList>
    </citation>
    <scope>NUCLEOTIDE SEQUENCE</scope>
</reference>
<accession>A0A0E9S7F3</accession>
<name>A0A0E9S7F3_ANGAN</name>
<sequence length="43" mass="5123">MLAVSTLRCDITYFLSCYIQCPLEYTSRTILTFQRQVRFLNDV</sequence>
<evidence type="ECO:0000313" key="1">
    <source>
        <dbReference type="EMBL" id="JAH36453.1"/>
    </source>
</evidence>